<dbReference type="InterPro" id="IPR000835">
    <property type="entry name" value="HTH_MarR-typ"/>
</dbReference>
<protein>
    <submittedName>
        <fullName evidence="5">MarR family transcriptional regulator</fullName>
    </submittedName>
</protein>
<evidence type="ECO:0000259" key="4">
    <source>
        <dbReference type="PROSITE" id="PS50995"/>
    </source>
</evidence>
<keyword evidence="6" id="KW-1185">Reference proteome</keyword>
<dbReference type="Pfam" id="PF01047">
    <property type="entry name" value="MarR"/>
    <property type="match status" value="1"/>
</dbReference>
<keyword evidence="1" id="KW-0805">Transcription regulation</keyword>
<dbReference type="KEGG" id="aqt:FN924_11660"/>
<sequence>MIFREVLFLENVKIDKISNIEKELRYIAGIIKQQGRKILNHYPITMPQFIALQWLSEEGDLTTGELSNKIHLAFSTTTDLVDRMEKNGVVKRIKDQNDKRVVRIHILEKGESIIQEVIEKRRHYLGTVLENVTDQEVDALDHLLRLLHAQMKYVEEESTSGE</sequence>
<keyword evidence="2" id="KW-0238">DNA-binding</keyword>
<dbReference type="OrthoDB" id="9790052at2"/>
<dbReference type="SMART" id="SM00347">
    <property type="entry name" value="HTH_MARR"/>
    <property type="match status" value="1"/>
</dbReference>
<evidence type="ECO:0000256" key="2">
    <source>
        <dbReference type="ARBA" id="ARBA00023125"/>
    </source>
</evidence>
<evidence type="ECO:0000313" key="5">
    <source>
        <dbReference type="EMBL" id="QDP40783.1"/>
    </source>
</evidence>
<dbReference type="InterPro" id="IPR036390">
    <property type="entry name" value="WH_DNA-bd_sf"/>
</dbReference>
<dbReference type="SUPFAM" id="SSF46785">
    <property type="entry name" value="Winged helix' DNA-binding domain"/>
    <property type="match status" value="1"/>
</dbReference>
<dbReference type="GO" id="GO:0003700">
    <property type="term" value="F:DNA-binding transcription factor activity"/>
    <property type="evidence" value="ECO:0007669"/>
    <property type="project" value="InterPro"/>
</dbReference>
<dbReference type="Gene3D" id="1.10.10.10">
    <property type="entry name" value="Winged helix-like DNA-binding domain superfamily/Winged helix DNA-binding domain"/>
    <property type="match status" value="1"/>
</dbReference>
<dbReference type="InterPro" id="IPR036388">
    <property type="entry name" value="WH-like_DNA-bd_sf"/>
</dbReference>
<dbReference type="PANTHER" id="PTHR42756:SF1">
    <property type="entry name" value="TRANSCRIPTIONAL REPRESSOR OF EMRAB OPERON"/>
    <property type="match status" value="1"/>
</dbReference>
<gene>
    <name evidence="5" type="ORF">FN924_11660</name>
</gene>
<proteinExistence type="predicted"/>
<evidence type="ECO:0000313" key="6">
    <source>
        <dbReference type="Proteomes" id="UP000315215"/>
    </source>
</evidence>
<evidence type="ECO:0000256" key="1">
    <source>
        <dbReference type="ARBA" id="ARBA00023015"/>
    </source>
</evidence>
<accession>A0A516KHA6</accession>
<dbReference type="PRINTS" id="PR00598">
    <property type="entry name" value="HTHMARR"/>
</dbReference>
<dbReference type="RefSeq" id="WP_143894668.1">
    <property type="nucleotide sequence ID" value="NZ_CP041666.1"/>
</dbReference>
<dbReference type="PANTHER" id="PTHR42756">
    <property type="entry name" value="TRANSCRIPTIONAL REGULATOR, MARR"/>
    <property type="match status" value="1"/>
</dbReference>
<evidence type="ECO:0000256" key="3">
    <source>
        <dbReference type="ARBA" id="ARBA00023163"/>
    </source>
</evidence>
<organism evidence="5 6">
    <name type="scientific">Radiobacillus deserti</name>
    <dbReference type="NCBI Taxonomy" id="2594883"/>
    <lineage>
        <taxon>Bacteria</taxon>
        <taxon>Bacillati</taxon>
        <taxon>Bacillota</taxon>
        <taxon>Bacilli</taxon>
        <taxon>Bacillales</taxon>
        <taxon>Bacillaceae</taxon>
        <taxon>Radiobacillus</taxon>
    </lineage>
</organism>
<keyword evidence="3" id="KW-0804">Transcription</keyword>
<dbReference type="AlphaFoldDB" id="A0A516KHA6"/>
<dbReference type="Proteomes" id="UP000315215">
    <property type="component" value="Chromosome"/>
</dbReference>
<dbReference type="GO" id="GO:0003677">
    <property type="term" value="F:DNA binding"/>
    <property type="evidence" value="ECO:0007669"/>
    <property type="project" value="UniProtKB-KW"/>
</dbReference>
<dbReference type="PROSITE" id="PS50995">
    <property type="entry name" value="HTH_MARR_2"/>
    <property type="match status" value="1"/>
</dbReference>
<dbReference type="EMBL" id="CP041666">
    <property type="protein sequence ID" value="QDP40783.1"/>
    <property type="molecule type" value="Genomic_DNA"/>
</dbReference>
<feature type="domain" description="HTH marR-type" evidence="4">
    <location>
        <begin position="17"/>
        <end position="149"/>
    </location>
</feature>
<name>A0A516KHA6_9BACI</name>
<reference evidence="5 6" key="1">
    <citation type="submission" date="2019-07" db="EMBL/GenBank/DDBJ databases">
        <authorList>
            <person name="Li J."/>
        </authorList>
    </citation>
    <scope>NUCLEOTIDE SEQUENCE [LARGE SCALE GENOMIC DNA]</scope>
    <source>
        <strain evidence="5 6">TKL69</strain>
    </source>
</reference>